<keyword evidence="3" id="KW-1185">Reference proteome</keyword>
<dbReference type="KEGG" id="rgr:FZ934_04365"/>
<feature type="domain" description="BioF2-like acetyltransferase" evidence="1">
    <location>
        <begin position="207"/>
        <end position="362"/>
    </location>
</feature>
<dbReference type="OrthoDB" id="8193702at2"/>
<dbReference type="Pfam" id="PF13480">
    <property type="entry name" value="Acetyltransf_6"/>
    <property type="match status" value="1"/>
</dbReference>
<name>A0A5Q0C2J3_9HYPH</name>
<sequence>MRRGVVHQKQLHVDHEAQAEAGVPDSVAKLRALNVELAVERLQIELVTSLQAIESEWRALDRDNLNSLHQSYDWCAAWVEAHRRPLAVIAGKAGADTAFILPVEIVSSRGIRIAKFIGADHSNINTGLFAADFAAALGAIEPDRLSAMLKTALMEHADLLLLQNIPLSWRERPNPLTRLPTVQNQNYAYQLPLLENWEATLKQLNAKNRRKKFRVQSKRLEALGGFEYIAGGAPEEQHQLLDAFFAQKSRRFQALGLPDVFSDAETKQFLHGAIDARDPAIPAFSLEMHAIRLKGEHEGHIAALAGISRKGDHVICQFSSIDETIAADASPGEFLFWQMIQRQQDHGVSLFDFGLGDQSYKRSWAPEETAHYDVVLPLNARGAAMGLFHRTITRGKAFVKSHPRLYKVAQRMRRFA</sequence>
<dbReference type="EMBL" id="CP043498">
    <property type="protein sequence ID" value="QFY59732.1"/>
    <property type="molecule type" value="Genomic_DNA"/>
</dbReference>
<organism evidence="2 3">
    <name type="scientific">Rhizobium grahamii</name>
    <dbReference type="NCBI Taxonomy" id="1120045"/>
    <lineage>
        <taxon>Bacteria</taxon>
        <taxon>Pseudomonadati</taxon>
        <taxon>Pseudomonadota</taxon>
        <taxon>Alphaproteobacteria</taxon>
        <taxon>Hyphomicrobiales</taxon>
        <taxon>Rhizobiaceae</taxon>
        <taxon>Rhizobium/Agrobacterium group</taxon>
        <taxon>Rhizobium</taxon>
    </lineage>
</organism>
<dbReference type="SUPFAM" id="SSF55729">
    <property type="entry name" value="Acyl-CoA N-acyltransferases (Nat)"/>
    <property type="match status" value="1"/>
</dbReference>
<evidence type="ECO:0000313" key="3">
    <source>
        <dbReference type="Proteomes" id="UP000326881"/>
    </source>
</evidence>
<evidence type="ECO:0000259" key="1">
    <source>
        <dbReference type="Pfam" id="PF13480"/>
    </source>
</evidence>
<accession>A0A5Q0C2J3</accession>
<dbReference type="InterPro" id="IPR038740">
    <property type="entry name" value="BioF2-like_GNAT_dom"/>
</dbReference>
<dbReference type="Proteomes" id="UP000326881">
    <property type="component" value="Chromosome"/>
</dbReference>
<keyword evidence="2" id="KW-0808">Transferase</keyword>
<dbReference type="GO" id="GO:0016740">
    <property type="term" value="F:transferase activity"/>
    <property type="evidence" value="ECO:0007669"/>
    <property type="project" value="UniProtKB-KW"/>
</dbReference>
<protein>
    <submittedName>
        <fullName evidence="2">GNAT family N-acetyltransferase</fullName>
    </submittedName>
</protein>
<reference evidence="2 3" key="1">
    <citation type="submission" date="2019-08" db="EMBL/GenBank/DDBJ databases">
        <title>Prosopis cineraria nodule microbiome.</title>
        <authorList>
            <person name="Ali R."/>
            <person name="Chaluvadi S.R."/>
            <person name="Wang X."/>
        </authorList>
    </citation>
    <scope>NUCLEOTIDE SEQUENCE [LARGE SCALE GENOMIC DNA]</scope>
    <source>
        <strain evidence="2 3">BG7</strain>
    </source>
</reference>
<dbReference type="InterPro" id="IPR016181">
    <property type="entry name" value="Acyl_CoA_acyltransferase"/>
</dbReference>
<proteinExistence type="predicted"/>
<dbReference type="Gene3D" id="3.40.630.30">
    <property type="match status" value="1"/>
</dbReference>
<evidence type="ECO:0000313" key="2">
    <source>
        <dbReference type="EMBL" id="QFY59732.1"/>
    </source>
</evidence>
<dbReference type="AlphaFoldDB" id="A0A5Q0C2J3"/>
<gene>
    <name evidence="2" type="ORF">FZ934_04365</name>
</gene>